<dbReference type="PANTHER" id="PTHR38111">
    <property type="entry name" value="ZN(2)-C6 FUNGAL-TYPE DOMAIN-CONTAINING PROTEIN-RELATED"/>
    <property type="match status" value="1"/>
</dbReference>
<dbReference type="OrthoDB" id="5126878at2759"/>
<comment type="caution">
    <text evidence="1">The sequence shown here is derived from an EMBL/GenBank/DDBJ whole genome shotgun (WGS) entry which is preliminary data.</text>
</comment>
<dbReference type="Proteomes" id="UP000073492">
    <property type="component" value="Unassembled WGS sequence"/>
</dbReference>
<evidence type="ECO:0000313" key="2">
    <source>
        <dbReference type="Proteomes" id="UP000073492"/>
    </source>
</evidence>
<accession>A0A139IDE6</accession>
<dbReference type="AlphaFoldDB" id="A0A139IDE6"/>
<evidence type="ECO:0008006" key="3">
    <source>
        <dbReference type="Google" id="ProtNLM"/>
    </source>
</evidence>
<dbReference type="PANTHER" id="PTHR38111:SF6">
    <property type="entry name" value="FINGER DOMAIN PROTEIN, PUTATIVE (AFU_ORTHOLOGUE AFUA_8G01940)-RELATED"/>
    <property type="match status" value="1"/>
</dbReference>
<dbReference type="InterPro" id="IPR053178">
    <property type="entry name" value="Osmoadaptation_assoc"/>
</dbReference>
<gene>
    <name evidence="1" type="ORF">AC579_1806</name>
</gene>
<organism evidence="1 2">
    <name type="scientific">Pseudocercospora musae</name>
    <dbReference type="NCBI Taxonomy" id="113226"/>
    <lineage>
        <taxon>Eukaryota</taxon>
        <taxon>Fungi</taxon>
        <taxon>Dikarya</taxon>
        <taxon>Ascomycota</taxon>
        <taxon>Pezizomycotina</taxon>
        <taxon>Dothideomycetes</taxon>
        <taxon>Dothideomycetidae</taxon>
        <taxon>Mycosphaerellales</taxon>
        <taxon>Mycosphaerellaceae</taxon>
        <taxon>Pseudocercospora</taxon>
    </lineage>
</organism>
<reference evidence="1 2" key="1">
    <citation type="submission" date="2015-07" db="EMBL/GenBank/DDBJ databases">
        <title>Comparative genomics of the Sigatoka disease complex on banana suggests a link between parallel evolutionary changes in Pseudocercospora fijiensis and Pseudocercospora eumusae and increased virulence on the banana host.</title>
        <authorList>
            <person name="Chang T.-C."/>
            <person name="Salvucci A."/>
            <person name="Crous P.W."/>
            <person name="Stergiopoulos I."/>
        </authorList>
    </citation>
    <scope>NUCLEOTIDE SEQUENCE [LARGE SCALE GENOMIC DNA]</scope>
    <source>
        <strain evidence="1 2">CBS 116634</strain>
    </source>
</reference>
<proteinExistence type="predicted"/>
<dbReference type="STRING" id="113226.A0A139IDE6"/>
<protein>
    <recommendedName>
        <fullName evidence="3">Transcription factor domain-containing protein</fullName>
    </recommendedName>
</protein>
<dbReference type="EMBL" id="LFZO01000139">
    <property type="protein sequence ID" value="KXT12787.1"/>
    <property type="molecule type" value="Genomic_DNA"/>
</dbReference>
<sequence>MSGYDRVRFEFGLDLSMLTVLTNFNVGKSAITTLASDPARLPSLLVLEPQYSYLSFVPSRYEHSAILASATDCVIAKVRAALSPGFESDATARRLYGKALRTLQEAINDPCSRGDADVLCAIQMLSIHELLDPSRENAWSNHISGSSQLVRSRNPASFSSEYDKSLFVGHVGPALSEALFNNHSCCLETPEWKSLYMSTVQETEHLTERSELVLNARKHMFPLPRLWRDVGAALTSNDLFNDNVLRGLEKRCRSAHGNFLAWLEEYKCHCVARSFIQPSQLEMNLRRETFGAVLECLLITKRLITSLSESDRLNMECETQAIAKLIMDLQDQPMPKHSWLFAAHEIGVAQVCFATKEIFEQDSPENQKLAMRNRYMAFSGALRGT</sequence>
<evidence type="ECO:0000313" key="1">
    <source>
        <dbReference type="EMBL" id="KXT12787.1"/>
    </source>
</evidence>
<name>A0A139IDE6_9PEZI</name>
<keyword evidence="2" id="KW-1185">Reference proteome</keyword>